<sequence>MVNRHKVSPERFRHLAQKIKIAAKLEDWRALARCDSELRELLHSHKPFVSEPLLADVINEVKSEHQIALRALQAATKALESEMETMNAQQERALAYQLAMTMEM</sequence>
<accession>A0A975YP71</accession>
<proteinExistence type="predicted"/>
<dbReference type="EMBL" id="CP076643">
    <property type="protein sequence ID" value="QXO18286.1"/>
    <property type="molecule type" value="Genomic_DNA"/>
</dbReference>
<dbReference type="AlphaFoldDB" id="A0A975YP71"/>
<reference evidence="2" key="1">
    <citation type="submission" date="2021-06" db="EMBL/GenBank/DDBJ databases">
        <title>Vibrio nov. sp., novel gut bacterium isolated from Yellow Sea oyster.</title>
        <authorList>
            <person name="Muhammad N."/>
            <person name="Nguyen T.H."/>
            <person name="Lee Y.-J."/>
            <person name="Ko J."/>
            <person name="Kim S.-G."/>
        </authorList>
    </citation>
    <scope>NUCLEOTIDE SEQUENCE</scope>
    <source>
        <strain evidence="2">OG9-811</strain>
    </source>
</reference>
<evidence type="ECO:0000313" key="3">
    <source>
        <dbReference type="Proteomes" id="UP000694232"/>
    </source>
</evidence>
<dbReference type="Proteomes" id="UP000694232">
    <property type="component" value="Chromosome 1"/>
</dbReference>
<evidence type="ECO:0000313" key="2">
    <source>
        <dbReference type="EMBL" id="QXO18286.1"/>
    </source>
</evidence>
<keyword evidence="3" id="KW-1185">Reference proteome</keyword>
<keyword evidence="1" id="KW-0175">Coiled coil</keyword>
<evidence type="ECO:0000256" key="1">
    <source>
        <dbReference type="SAM" id="Coils"/>
    </source>
</evidence>
<gene>
    <name evidence="2" type="ORF">KNV97_08385</name>
</gene>
<organism evidence="2 3">
    <name type="scientific">Vibrio ostreae</name>
    <dbReference type="NCBI Taxonomy" id="2841925"/>
    <lineage>
        <taxon>Bacteria</taxon>
        <taxon>Pseudomonadati</taxon>
        <taxon>Pseudomonadota</taxon>
        <taxon>Gammaproteobacteria</taxon>
        <taxon>Vibrionales</taxon>
        <taxon>Vibrionaceae</taxon>
        <taxon>Vibrio</taxon>
    </lineage>
</organism>
<feature type="coiled-coil region" evidence="1">
    <location>
        <begin position="62"/>
        <end position="92"/>
    </location>
</feature>
<name>A0A975YP71_9VIBR</name>
<dbReference type="KEGG" id="vos:KNV97_08385"/>
<protein>
    <submittedName>
        <fullName evidence="2">LafD</fullName>
    </submittedName>
</protein>
<dbReference type="RefSeq" id="WP_136482857.1">
    <property type="nucleotide sequence ID" value="NZ_CP076643.1"/>
</dbReference>